<evidence type="ECO:0000313" key="5">
    <source>
        <dbReference type="Proteomes" id="UP000323075"/>
    </source>
</evidence>
<dbReference type="Proteomes" id="UP000323075">
    <property type="component" value="Unassembled WGS sequence"/>
</dbReference>
<accession>A0A4D6GW57</accession>
<dbReference type="Pfam" id="PF05120">
    <property type="entry name" value="GvpG"/>
    <property type="match status" value="1"/>
</dbReference>
<dbReference type="GeneID" id="68695195"/>
<dbReference type="GeneID" id="89350589"/>
<dbReference type="NCBIfam" id="NF045779">
    <property type="entry name" value="gas_vesic_GvpG"/>
    <property type="match status" value="1"/>
</dbReference>
<dbReference type="RefSeq" id="WP_012289627.1">
    <property type="nucleotide sequence ID" value="NZ_VRYN01000008.1"/>
</dbReference>
<evidence type="ECO:0000313" key="2">
    <source>
        <dbReference type="EMBL" id="QCC46019.1"/>
    </source>
</evidence>
<reference evidence="3 5" key="2">
    <citation type="submission" date="2019-07" db="EMBL/GenBank/DDBJ databases">
        <title>Genomic Encyclopedia of Archaeal and Bacterial Type Strains, Phase II (KMG-II): from individual species to whole genera.</title>
        <authorList>
            <person name="Goeker M."/>
        </authorList>
    </citation>
    <scope>NUCLEOTIDE SEQUENCE [LARGE SCALE GENOMIC DNA]</scope>
    <source>
        <strain evidence="3 5">DSM 3754</strain>
    </source>
</reference>
<evidence type="ECO:0000256" key="1">
    <source>
        <dbReference type="SAM" id="Coils"/>
    </source>
</evidence>
<sequence>MFVLDDLFVNPFLSLVDILQTMALDELYDTSEIRDQIKENQLLYEIGDRPADEYERRKQELEAQLRTAEQIRDQMRDRMEIKN</sequence>
<evidence type="ECO:0000313" key="3">
    <source>
        <dbReference type="EMBL" id="TYO75002.1"/>
    </source>
</evidence>
<dbReference type="EMBL" id="VRYN01000008">
    <property type="protein sequence ID" value="TYO75002.1"/>
    <property type="molecule type" value="Genomic_DNA"/>
</dbReference>
<dbReference type="SMR" id="A0A4D6GW57"/>
<geneLocation type="plasmid" evidence="2">
    <name>pHSAL1</name>
</geneLocation>
<feature type="coiled-coil region" evidence="1">
    <location>
        <begin position="51"/>
        <end position="78"/>
    </location>
</feature>
<evidence type="ECO:0000313" key="4">
    <source>
        <dbReference type="Proteomes" id="UP000296216"/>
    </source>
</evidence>
<reference evidence="2 4" key="1">
    <citation type="journal article" date="2019" name="Microbiol. Resour. Announc.">
        <title>The Genome Sequence of the Halobacterium salinarum Type Strain Is Closely Related to That of Laboratory Strains NRC-1 and R1.</title>
        <authorList>
            <person name="Pfeiffer F."/>
            <person name="Marchfelder A."/>
            <person name="Habermann B."/>
            <person name="Dyall-Smith M.L."/>
        </authorList>
    </citation>
    <scope>NUCLEOTIDE SEQUENCE [LARGE SCALE GENOMIC DNA]</scope>
    <source>
        <strain evidence="2">91-R6</strain>
        <strain evidence="4">ATCC 33171 / DSM 3754 / JCM 8978 / NBRC 102687 / NCIMB 764 / 91-R6</strain>
        <plasmid evidence="4">phsal1</plasmid>
    </source>
</reference>
<geneLocation type="plasmid" evidence="4">
    <name>phsal1</name>
</geneLocation>
<dbReference type="AlphaFoldDB" id="A0A4D6GW57"/>
<reference evidence="2" key="3">
    <citation type="journal article" name="MicrobiologyOpen">
        <title>Whole-genome comparison between the type strain of Halobacterium salinarum (DSM 3754(T)) and the laboratory strains R1 and NRC-1.</title>
        <authorList>
            <person name="Pfeiffer F."/>
            <person name="Losensky G."/>
            <person name="Marchfelder A."/>
            <person name="Habermann B."/>
            <person name="Dyall-Smith M."/>
        </authorList>
    </citation>
    <scope>NUCLEOTIDE SEQUENCE</scope>
    <source>
        <strain evidence="2">91-R6</strain>
    </source>
</reference>
<dbReference type="EMBL" id="CP038632">
    <property type="protein sequence ID" value="QCC46019.1"/>
    <property type="molecule type" value="Genomic_DNA"/>
</dbReference>
<gene>
    <name evidence="2" type="primary">gvpG</name>
    <name evidence="3" type="ORF">APQ99_02132</name>
    <name evidence="2" type="ORF">HBSAL_12195</name>
</gene>
<dbReference type="InterPro" id="IPR007804">
    <property type="entry name" value="GvpG"/>
</dbReference>
<dbReference type="InterPro" id="IPR054797">
    <property type="entry name" value="Gas_vesic_GvpG_halobact"/>
</dbReference>
<keyword evidence="2" id="KW-0614">Plasmid</keyword>
<name>A0A4D6GW57_HALS9</name>
<organism evidence="2 4">
    <name type="scientific">Halobacterium salinarum (strain ATCC 33171 / DSM 3754 / JCM 8978 / NBRC 102687 / NCIMB 764 / 91-R6)</name>
    <dbReference type="NCBI Taxonomy" id="2597657"/>
    <lineage>
        <taxon>Archaea</taxon>
        <taxon>Methanobacteriati</taxon>
        <taxon>Methanobacteriota</taxon>
        <taxon>Stenosarchaea group</taxon>
        <taxon>Halobacteria</taxon>
        <taxon>Halobacteriales</taxon>
        <taxon>Halobacteriaceae</taxon>
        <taxon>Halobacterium</taxon>
    </lineage>
</organism>
<protein>
    <submittedName>
        <fullName evidence="2">Gas-vesicle-associated protein GvpG</fullName>
    </submittedName>
</protein>
<dbReference type="Proteomes" id="UP000296216">
    <property type="component" value="Plasmid pHSAL1"/>
</dbReference>
<proteinExistence type="predicted"/>
<keyword evidence="1" id="KW-0175">Coiled coil</keyword>